<dbReference type="Gene3D" id="3.40.640.10">
    <property type="entry name" value="Type I PLP-dependent aspartate aminotransferase-like (Major domain)"/>
    <property type="match status" value="2"/>
</dbReference>
<dbReference type="InterPro" id="IPR015424">
    <property type="entry name" value="PyrdxlP-dep_Trfase"/>
</dbReference>
<dbReference type="GO" id="GO:0019544">
    <property type="term" value="P:L-arginine catabolic process to L-glutamate"/>
    <property type="evidence" value="ECO:0007669"/>
    <property type="project" value="TreeGrafter"/>
</dbReference>
<dbReference type="GO" id="GO:0010121">
    <property type="term" value="P:L-arginine catabolic process to proline via ornithine"/>
    <property type="evidence" value="ECO:0007669"/>
    <property type="project" value="TreeGrafter"/>
</dbReference>
<dbReference type="InterPro" id="IPR049704">
    <property type="entry name" value="Aminotrans_3_PPA_site"/>
</dbReference>
<dbReference type="InterPro" id="IPR015421">
    <property type="entry name" value="PyrdxlP-dep_Trfase_major"/>
</dbReference>
<evidence type="ECO:0000256" key="2">
    <source>
        <dbReference type="ARBA" id="ARBA00008954"/>
    </source>
</evidence>
<dbReference type="STRING" id="109376.A0A0D3E6T1"/>
<dbReference type="OMA" id="RATGTIW"/>
<dbReference type="PANTHER" id="PTHR11986">
    <property type="entry name" value="AMINOTRANSFERASE CLASS III"/>
    <property type="match status" value="1"/>
</dbReference>
<dbReference type="HOGENOM" id="CLU_016922_10_3_1"/>
<dbReference type="eggNOG" id="KOG1402">
    <property type="taxonomic scope" value="Eukaryota"/>
</dbReference>
<dbReference type="SUPFAM" id="SSF53383">
    <property type="entry name" value="PLP-dependent transferases"/>
    <property type="match status" value="1"/>
</dbReference>
<reference evidence="5 6" key="1">
    <citation type="journal article" date="2014" name="Genome Biol.">
        <title>Transcriptome and methylome profiling reveals relics of genome dominance in the mesopolyploid Brassica oleracea.</title>
        <authorList>
            <person name="Parkin I.A."/>
            <person name="Koh C."/>
            <person name="Tang H."/>
            <person name="Robinson S.J."/>
            <person name="Kagale S."/>
            <person name="Clarke W.E."/>
            <person name="Town C.D."/>
            <person name="Nixon J."/>
            <person name="Krishnakumar V."/>
            <person name="Bidwell S.L."/>
            <person name="Denoeud F."/>
            <person name="Belcram H."/>
            <person name="Links M.G."/>
            <person name="Just J."/>
            <person name="Clarke C."/>
            <person name="Bender T."/>
            <person name="Huebert T."/>
            <person name="Mason A.S."/>
            <person name="Pires J.C."/>
            <person name="Barker G."/>
            <person name="Moore J."/>
            <person name="Walley P.G."/>
            <person name="Manoli S."/>
            <person name="Batley J."/>
            <person name="Edwards D."/>
            <person name="Nelson M.N."/>
            <person name="Wang X."/>
            <person name="Paterson A.H."/>
            <person name="King G."/>
            <person name="Bancroft I."/>
            <person name="Chalhoub B."/>
            <person name="Sharpe A.G."/>
        </authorList>
    </citation>
    <scope>NUCLEOTIDE SEQUENCE</scope>
    <source>
        <strain evidence="5 6">cv. TO1000</strain>
    </source>
</reference>
<reference evidence="5" key="2">
    <citation type="submission" date="2015-03" db="UniProtKB">
        <authorList>
            <consortium name="EnsemblPlants"/>
        </authorList>
    </citation>
    <scope>IDENTIFICATION</scope>
</reference>
<dbReference type="GO" id="GO:0005737">
    <property type="term" value="C:cytoplasm"/>
    <property type="evidence" value="ECO:0007669"/>
    <property type="project" value="TreeGrafter"/>
</dbReference>
<keyword evidence="4" id="KW-0032">Aminotransferase</keyword>
<organism evidence="5 6">
    <name type="scientific">Brassica oleracea var. oleracea</name>
    <dbReference type="NCBI Taxonomy" id="109376"/>
    <lineage>
        <taxon>Eukaryota</taxon>
        <taxon>Viridiplantae</taxon>
        <taxon>Streptophyta</taxon>
        <taxon>Embryophyta</taxon>
        <taxon>Tracheophyta</taxon>
        <taxon>Spermatophyta</taxon>
        <taxon>Magnoliopsida</taxon>
        <taxon>eudicotyledons</taxon>
        <taxon>Gunneridae</taxon>
        <taxon>Pentapetalae</taxon>
        <taxon>rosids</taxon>
        <taxon>malvids</taxon>
        <taxon>Brassicales</taxon>
        <taxon>Brassicaceae</taxon>
        <taxon>Brassiceae</taxon>
        <taxon>Brassica</taxon>
    </lineage>
</organism>
<evidence type="ECO:0000313" key="6">
    <source>
        <dbReference type="Proteomes" id="UP000032141"/>
    </source>
</evidence>
<dbReference type="EC" id="2.6.1.13" evidence="4"/>
<dbReference type="InterPro" id="IPR015422">
    <property type="entry name" value="PyrdxlP-dep_Trfase_small"/>
</dbReference>
<dbReference type="CDD" id="cd00610">
    <property type="entry name" value="OAT_like"/>
    <property type="match status" value="1"/>
</dbReference>
<comment type="similarity">
    <text evidence="2 4">Belongs to the class-III pyridoxal-phosphate-dependent aminotransferase family.</text>
</comment>
<dbReference type="Gramene" id="Bo9g063030.1">
    <property type="protein sequence ID" value="Bo9g063030.1"/>
    <property type="gene ID" value="Bo9g063030"/>
</dbReference>
<keyword evidence="3 4" id="KW-0663">Pyridoxal phosphate</keyword>
<dbReference type="AlphaFoldDB" id="A0A0D3E6T1"/>
<evidence type="ECO:0000256" key="1">
    <source>
        <dbReference type="ARBA" id="ARBA00001933"/>
    </source>
</evidence>
<name>A0A0D3E6T1_BRAOL</name>
<keyword evidence="4" id="KW-0808">Transferase</keyword>
<dbReference type="GO" id="GO:0055129">
    <property type="term" value="P:L-proline biosynthetic process"/>
    <property type="evidence" value="ECO:0007669"/>
    <property type="project" value="UniProtKB-UniPathway"/>
</dbReference>
<dbReference type="GO" id="GO:0004587">
    <property type="term" value="F:ornithine aminotransferase activity"/>
    <property type="evidence" value="ECO:0007669"/>
    <property type="project" value="UniProtKB-EC"/>
</dbReference>
<comment type="pathway">
    <text evidence="4">Amino-acid biosynthesis; L-proline biosynthesis; L-glutamate 5-semialdehyde from L-ornithine: step 1/1.</text>
</comment>
<dbReference type="EnsemblPlants" id="Bo9g063030.1">
    <property type="protein sequence ID" value="Bo9g063030.1"/>
    <property type="gene ID" value="Bo9g063030"/>
</dbReference>
<protein>
    <recommendedName>
        <fullName evidence="4">Ornithine aminotransferase</fullName>
        <ecNumber evidence="4">2.6.1.13</ecNumber>
    </recommendedName>
</protein>
<comment type="cofactor">
    <cofactor evidence="1 4">
        <name>pyridoxal 5'-phosphate</name>
        <dbReference type="ChEBI" id="CHEBI:597326"/>
    </cofactor>
</comment>
<dbReference type="Gene3D" id="3.90.1150.10">
    <property type="entry name" value="Aspartate Aminotransferase, domain 1"/>
    <property type="match status" value="2"/>
</dbReference>
<dbReference type="InterPro" id="IPR050103">
    <property type="entry name" value="Class-III_PLP-dep_AT"/>
</dbReference>
<dbReference type="UniPathway" id="UPA00098">
    <property type="reaction ID" value="UER00358"/>
</dbReference>
<evidence type="ECO:0000256" key="3">
    <source>
        <dbReference type="ARBA" id="ARBA00022898"/>
    </source>
</evidence>
<comment type="catalytic activity">
    <reaction evidence="4">
        <text>a 2-oxocarboxylate + L-ornithine = L-glutamate 5-semialdehyde + an L-alpha-amino acid</text>
        <dbReference type="Rhea" id="RHEA:13877"/>
        <dbReference type="ChEBI" id="CHEBI:35179"/>
        <dbReference type="ChEBI" id="CHEBI:46911"/>
        <dbReference type="ChEBI" id="CHEBI:58066"/>
        <dbReference type="ChEBI" id="CHEBI:59869"/>
        <dbReference type="EC" id="2.6.1.13"/>
    </reaction>
</comment>
<dbReference type="PROSITE" id="PS00600">
    <property type="entry name" value="AA_TRANSFER_CLASS_3"/>
    <property type="match status" value="1"/>
</dbReference>
<dbReference type="Proteomes" id="UP000032141">
    <property type="component" value="Chromosome C9"/>
</dbReference>
<dbReference type="PANTHER" id="PTHR11986:SF18">
    <property type="entry name" value="ORNITHINE AMINOTRANSFERASE, MITOCHONDRIAL"/>
    <property type="match status" value="1"/>
</dbReference>
<sequence length="286" mass="31314">EKDTSTDFLAAYSAVNQGHCHPKIIIKALQEQVKKLSLGSRAFYNDQFPIFAERLTNMLGYEMLRPGDNDATRGFGPLLPGNLKVDFGDADSLENIFKEKGDKIAGFIFEPIQGEAGVVIPPDGYLKTVSELCTKQNVLMIADEVQSGLARSGKMLACDREEVRPDMMILGKALGGGPVSAVHADKDVMLHIKPGQHGRKFGGNPLASAVAMVSLDVIEQEKLVERSASFGEELRIQLNEIKKQFSSYIKEVRGRGLFNAVEFNSESLSPVSAYDICLSLKERSFG</sequence>
<dbReference type="InterPro" id="IPR005814">
    <property type="entry name" value="Aminotrans_3"/>
</dbReference>
<dbReference type="GO" id="GO:0042802">
    <property type="term" value="F:identical protein binding"/>
    <property type="evidence" value="ECO:0007669"/>
    <property type="project" value="TreeGrafter"/>
</dbReference>
<accession>A0A0D3E6T1</accession>
<proteinExistence type="inferred from homology"/>
<evidence type="ECO:0000256" key="4">
    <source>
        <dbReference type="RuleBase" id="RU365036"/>
    </source>
</evidence>
<keyword evidence="6" id="KW-1185">Reference proteome</keyword>
<dbReference type="Pfam" id="PF00202">
    <property type="entry name" value="Aminotran_3"/>
    <property type="match status" value="2"/>
</dbReference>
<dbReference type="GO" id="GO:0030170">
    <property type="term" value="F:pyridoxal phosphate binding"/>
    <property type="evidence" value="ECO:0007669"/>
    <property type="project" value="InterPro"/>
</dbReference>
<evidence type="ECO:0000313" key="5">
    <source>
        <dbReference type="EnsemblPlants" id="Bo9g063030.1"/>
    </source>
</evidence>